<dbReference type="OrthoDB" id="9801106at2"/>
<comment type="caution">
    <text evidence="3">The sequence shown here is derived from an EMBL/GenBank/DDBJ whole genome shotgun (WGS) entry which is preliminary data.</text>
</comment>
<accession>A0A140LBP4</accession>
<dbReference type="AlphaFoldDB" id="A0A140LBP4"/>
<dbReference type="SUPFAM" id="SSF51261">
    <property type="entry name" value="Duplicated hybrid motif"/>
    <property type="match status" value="1"/>
</dbReference>
<dbReference type="FunCoup" id="A0A140LBP4">
    <property type="interactions" value="13"/>
</dbReference>
<evidence type="ECO:0000313" key="4">
    <source>
        <dbReference type="Proteomes" id="UP000070427"/>
    </source>
</evidence>
<keyword evidence="4" id="KW-1185">Reference proteome</keyword>
<dbReference type="InterPro" id="IPR011055">
    <property type="entry name" value="Dup_hybrid_motif"/>
</dbReference>
<dbReference type="InParanoid" id="A0A140LBP4"/>
<dbReference type="Pfam" id="PF01551">
    <property type="entry name" value="Peptidase_M23"/>
    <property type="match status" value="1"/>
</dbReference>
<dbReference type="STRING" id="520764.AN618_07770"/>
<reference evidence="3 4" key="1">
    <citation type="submission" date="2015-12" db="EMBL/GenBank/DDBJ databases">
        <title>Draft genome sequnece of Fervidicola ferrireducens strain Y170.</title>
        <authorList>
            <person name="Patel B.K."/>
        </authorList>
    </citation>
    <scope>NUCLEOTIDE SEQUENCE [LARGE SCALE GENOMIC DNA]</scope>
    <source>
        <strain evidence="3 4">Y170</strain>
    </source>
</reference>
<evidence type="ECO:0000256" key="1">
    <source>
        <dbReference type="SAM" id="MobiDB-lite"/>
    </source>
</evidence>
<feature type="region of interest" description="Disordered" evidence="1">
    <location>
        <begin position="94"/>
        <end position="118"/>
    </location>
</feature>
<dbReference type="Proteomes" id="UP000070427">
    <property type="component" value="Unassembled WGS sequence"/>
</dbReference>
<dbReference type="EMBL" id="LOED01000006">
    <property type="protein sequence ID" value="KXG77969.1"/>
    <property type="molecule type" value="Genomic_DNA"/>
</dbReference>
<gene>
    <name evidence="3" type="primary">spoIIQ</name>
    <name evidence="3" type="ORF">AN618_07770</name>
</gene>
<dbReference type="CDD" id="cd12797">
    <property type="entry name" value="M23_peptidase"/>
    <property type="match status" value="1"/>
</dbReference>
<dbReference type="Gene3D" id="2.70.70.10">
    <property type="entry name" value="Glucose Permease (Domain IIA)"/>
    <property type="match status" value="1"/>
</dbReference>
<organism evidence="3 4">
    <name type="scientific">Fervidicola ferrireducens</name>
    <dbReference type="NCBI Taxonomy" id="520764"/>
    <lineage>
        <taxon>Bacteria</taxon>
        <taxon>Bacillati</taxon>
        <taxon>Bacillota</taxon>
        <taxon>Clostridia</taxon>
        <taxon>Thermosediminibacterales</taxon>
        <taxon>Thermosediminibacteraceae</taxon>
        <taxon>Fervidicola</taxon>
    </lineage>
</organism>
<feature type="domain" description="M23ase beta-sheet core" evidence="2">
    <location>
        <begin position="167"/>
        <end position="265"/>
    </location>
</feature>
<dbReference type="InterPro" id="IPR050570">
    <property type="entry name" value="Cell_wall_metabolism_enzyme"/>
</dbReference>
<dbReference type="PANTHER" id="PTHR21666:SF270">
    <property type="entry name" value="MUREIN HYDROLASE ACTIVATOR ENVC"/>
    <property type="match status" value="1"/>
</dbReference>
<proteinExistence type="predicted"/>
<protein>
    <submittedName>
        <fullName evidence="3">Stage II sporulation protein Q</fullName>
    </submittedName>
</protein>
<dbReference type="GO" id="GO:0004222">
    <property type="term" value="F:metalloendopeptidase activity"/>
    <property type="evidence" value="ECO:0007669"/>
    <property type="project" value="TreeGrafter"/>
</dbReference>
<dbReference type="PANTHER" id="PTHR21666">
    <property type="entry name" value="PEPTIDASE-RELATED"/>
    <property type="match status" value="1"/>
</dbReference>
<evidence type="ECO:0000259" key="2">
    <source>
        <dbReference type="Pfam" id="PF01551"/>
    </source>
</evidence>
<sequence length="272" mass="30150">MEENSGHNKNEVMCMFRAGQFIKKLSSVMQSVKKKVSIKKLLLLSFLAVLFTANGAFWYLRLSNNPPQQPQQSESRTELKEWELSLNEEKIPETKLEENNVVQESVTEEDDLKNNTDEKGLSEKDEVVQVFAQNPATMVMPVVGKIITDHSSNGLVYSKTLEQWCAHKGVDIAADVGTQVKAAMAGTVVEVRNSDARLGVVVVIDHGNGLKTLYGNLMADNLVHKGKRVKKGEVIGGVGKTAPFEIEDPPHLHFEVLRGNESVDPKNFLPNL</sequence>
<evidence type="ECO:0000313" key="3">
    <source>
        <dbReference type="EMBL" id="KXG77969.1"/>
    </source>
</evidence>
<name>A0A140LBP4_9FIRM</name>
<dbReference type="InterPro" id="IPR016047">
    <property type="entry name" value="M23ase_b-sheet_dom"/>
</dbReference>